<dbReference type="InterPro" id="IPR016189">
    <property type="entry name" value="Transl_init_fac_IF2/IF5_N"/>
</dbReference>
<keyword evidence="5" id="KW-0547">Nucleotide-binding</keyword>
<dbReference type="GO" id="GO:0005525">
    <property type="term" value="F:GTP binding"/>
    <property type="evidence" value="ECO:0007669"/>
    <property type="project" value="UniProtKB-KW"/>
</dbReference>
<dbReference type="InterPro" id="IPR002735">
    <property type="entry name" value="Transl_init_fac_IF2/IF5_dom"/>
</dbReference>
<protein>
    <recommendedName>
        <fullName evidence="2">Eukaryotic translation initiation factor 5</fullName>
    </recommendedName>
</protein>
<evidence type="ECO:0000256" key="8">
    <source>
        <dbReference type="SAM" id="MobiDB-lite"/>
    </source>
</evidence>
<evidence type="ECO:0000313" key="10">
    <source>
        <dbReference type="EMBL" id="SVE70405.1"/>
    </source>
</evidence>
<keyword evidence="7" id="KW-0342">GTP-binding</keyword>
<dbReference type="GO" id="GO:0005092">
    <property type="term" value="F:GDP-dissociation inhibitor activity"/>
    <property type="evidence" value="ECO:0007669"/>
    <property type="project" value="TreeGrafter"/>
</dbReference>
<dbReference type="Gene3D" id="3.30.30.170">
    <property type="match status" value="1"/>
</dbReference>
<dbReference type="FunFam" id="3.30.30.170:FF:000002">
    <property type="entry name" value="Eukaryotic translation initiation factor 5"/>
    <property type="match status" value="1"/>
</dbReference>
<dbReference type="SMART" id="SM00653">
    <property type="entry name" value="eIF2B_5"/>
    <property type="match status" value="1"/>
</dbReference>
<comment type="similarity">
    <text evidence="1">Belongs to the eIF-2-beta/eIF-5 family.</text>
</comment>
<evidence type="ECO:0000256" key="5">
    <source>
        <dbReference type="ARBA" id="ARBA00022741"/>
    </source>
</evidence>
<dbReference type="InterPro" id="IPR003307">
    <property type="entry name" value="W2_domain"/>
</dbReference>
<proteinExistence type="evidence at transcript level"/>
<dbReference type="Pfam" id="PF01873">
    <property type="entry name" value="eIF-5_eIF-2B"/>
    <property type="match status" value="1"/>
</dbReference>
<sequence>MHIFEFFYLPDDVQIRMEQEVRIFFTISGESWRLVSFGVSAPENDIVHVDYQTLPSGKSENIKIFQWSSLEVKRNKVLYLHFLSGDQNYPDFHVINHICSEEQALKSMLDFVPNHNIFSYLVLRTGPSPIFEIAYFQVNKNNKSVAIMALNVNRSVADAFYRYKMPRLLAKVEGKGNGIKTVIVNMTEVAKALGRPPTYPTKFFGCELGAQTQFDIKNDRFIVNGAHEAGKLQQMLDIFIKKFVLCPGCDNPETVLTVHAKKQTISQSCKACGYNGQLDMRHKLTTFILKNPPELSPAAQGASLTEGKKAKRGKKSDGQSGEKGSDGSENELDATNEVDEDDWAVDVRLTISDDMEKTPKERIDLFYSFVKQRRDQGMLSKPGADKDIVSEAERLDVKDKAPLILCELIFDSNILSQMKAYRSLLSRSTQGNPKAQKALLGGVECIIQLNQTTLLPKVPHILKGLYDLDLVDEEVMIDWGSKPSRKYVSKELNAEILGKAQAFITWLKEAEEESEDDSDDSDVEIEYDDRARPTTLIEQKNATPQLAKTAVKVKSDDNEDDLDIDAI</sequence>
<evidence type="ECO:0000256" key="4">
    <source>
        <dbReference type="ARBA" id="ARBA00022553"/>
    </source>
</evidence>
<dbReference type="SUPFAM" id="SSF48371">
    <property type="entry name" value="ARM repeat"/>
    <property type="match status" value="1"/>
</dbReference>
<name>A0A4Y7LS55_9CRUS</name>
<feature type="domain" description="W2" evidence="9">
    <location>
        <begin position="356"/>
        <end position="517"/>
    </location>
</feature>
<dbReference type="SUPFAM" id="SSF75689">
    <property type="entry name" value="Zinc-binding domain of translation initiation factor 2 beta"/>
    <property type="match status" value="1"/>
</dbReference>
<evidence type="ECO:0000256" key="6">
    <source>
        <dbReference type="ARBA" id="ARBA00022917"/>
    </source>
</evidence>
<dbReference type="InterPro" id="IPR045196">
    <property type="entry name" value="IF2/IF5"/>
</dbReference>
<dbReference type="EMBL" id="LR000786">
    <property type="protein sequence ID" value="SVE70405.1"/>
    <property type="molecule type" value="mRNA"/>
</dbReference>
<feature type="compositionally biased region" description="Acidic residues" evidence="8">
    <location>
        <begin position="328"/>
        <end position="337"/>
    </location>
</feature>
<dbReference type="SMART" id="SM00515">
    <property type="entry name" value="eIF5C"/>
    <property type="match status" value="1"/>
</dbReference>
<dbReference type="GO" id="GO:0005829">
    <property type="term" value="C:cytosol"/>
    <property type="evidence" value="ECO:0007669"/>
    <property type="project" value="TreeGrafter"/>
</dbReference>
<feature type="compositionally biased region" description="Polar residues" evidence="8">
    <location>
        <begin position="536"/>
        <end position="546"/>
    </location>
</feature>
<evidence type="ECO:0000256" key="1">
    <source>
        <dbReference type="ARBA" id="ARBA00010397"/>
    </source>
</evidence>
<dbReference type="GO" id="GO:0071074">
    <property type="term" value="F:eukaryotic initiation factor eIF2 binding"/>
    <property type="evidence" value="ECO:0007669"/>
    <property type="project" value="TreeGrafter"/>
</dbReference>
<dbReference type="InterPro" id="IPR016024">
    <property type="entry name" value="ARM-type_fold"/>
</dbReference>
<dbReference type="Gene3D" id="1.25.40.180">
    <property type="match status" value="1"/>
</dbReference>
<keyword evidence="3" id="KW-0396">Initiation factor</keyword>
<dbReference type="FunFam" id="1.25.40.180:FF:000018">
    <property type="entry name" value="eukaryotic translation initiation factor 5"/>
    <property type="match status" value="1"/>
</dbReference>
<dbReference type="PANTHER" id="PTHR23001">
    <property type="entry name" value="EUKARYOTIC TRANSLATION INITIATION FACTOR"/>
    <property type="match status" value="1"/>
</dbReference>
<dbReference type="PROSITE" id="PS51363">
    <property type="entry name" value="W2"/>
    <property type="match status" value="1"/>
</dbReference>
<feature type="compositionally biased region" description="Acidic residues" evidence="8">
    <location>
        <begin position="557"/>
        <end position="567"/>
    </location>
</feature>
<dbReference type="InterPro" id="IPR016190">
    <property type="entry name" value="Transl_init_fac_IF2/IF5_Zn-bd"/>
</dbReference>
<dbReference type="FunFam" id="2.20.25.350:FF:000001">
    <property type="entry name" value="Eukaryotic translation initiation factor 5"/>
    <property type="match status" value="1"/>
</dbReference>
<evidence type="ECO:0000256" key="3">
    <source>
        <dbReference type="ARBA" id="ARBA00022540"/>
    </source>
</evidence>
<dbReference type="AlphaFoldDB" id="A0A4Y7LS55"/>
<keyword evidence="6" id="KW-0648">Protein biosynthesis</keyword>
<feature type="region of interest" description="Disordered" evidence="8">
    <location>
        <begin position="291"/>
        <end position="337"/>
    </location>
</feature>
<dbReference type="GO" id="GO:0001732">
    <property type="term" value="P:formation of cytoplasmic translation initiation complex"/>
    <property type="evidence" value="ECO:0007669"/>
    <property type="project" value="TreeGrafter"/>
</dbReference>
<evidence type="ECO:0000259" key="9">
    <source>
        <dbReference type="PROSITE" id="PS51363"/>
    </source>
</evidence>
<dbReference type="SUPFAM" id="SSF100966">
    <property type="entry name" value="Translation initiation factor 2 beta, aIF2beta, N-terminal domain"/>
    <property type="match status" value="1"/>
</dbReference>
<dbReference type="GO" id="GO:0003743">
    <property type="term" value="F:translation initiation factor activity"/>
    <property type="evidence" value="ECO:0007669"/>
    <property type="project" value="UniProtKB-KW"/>
</dbReference>
<reference evidence="10" key="1">
    <citation type="submission" date="2018-08" db="EMBL/GenBank/DDBJ databases">
        <authorList>
            <person name="Cornetti L."/>
        </authorList>
    </citation>
    <scope>NUCLEOTIDE SEQUENCE</scope>
    <source>
        <strain evidence="10">CA-CBC-31</strain>
    </source>
</reference>
<organism evidence="10">
    <name type="scientific">Daphnia similis</name>
    <dbReference type="NCBI Taxonomy" id="35528"/>
    <lineage>
        <taxon>Eukaryota</taxon>
        <taxon>Metazoa</taxon>
        <taxon>Ecdysozoa</taxon>
        <taxon>Arthropoda</taxon>
        <taxon>Crustacea</taxon>
        <taxon>Branchiopoda</taxon>
        <taxon>Diplostraca</taxon>
        <taxon>Cladocera</taxon>
        <taxon>Anomopoda</taxon>
        <taxon>Daphniidae</taxon>
        <taxon>Daphnia</taxon>
        <taxon>Daphnia similis group</taxon>
    </lineage>
</organism>
<dbReference type="Gene3D" id="2.20.25.350">
    <property type="match status" value="1"/>
</dbReference>
<dbReference type="CDD" id="cd11561">
    <property type="entry name" value="W2_eIF5"/>
    <property type="match status" value="1"/>
</dbReference>
<evidence type="ECO:0000256" key="7">
    <source>
        <dbReference type="ARBA" id="ARBA00023134"/>
    </source>
</evidence>
<keyword evidence="4" id="KW-0597">Phosphoprotein</keyword>
<feature type="region of interest" description="Disordered" evidence="8">
    <location>
        <begin position="510"/>
        <end position="567"/>
    </location>
</feature>
<dbReference type="PANTHER" id="PTHR23001:SF7">
    <property type="entry name" value="EUKARYOTIC TRANSLATION INITIATION FACTOR 5"/>
    <property type="match status" value="1"/>
</dbReference>
<accession>A0A4Y7LS55</accession>
<feature type="compositionally biased region" description="Acidic residues" evidence="8">
    <location>
        <begin position="510"/>
        <end position="527"/>
    </location>
</feature>
<gene>
    <name evidence="10" type="primary">EOG090X05QT</name>
</gene>
<dbReference type="Pfam" id="PF02020">
    <property type="entry name" value="W2"/>
    <property type="match status" value="1"/>
</dbReference>
<evidence type="ECO:0000256" key="2">
    <source>
        <dbReference type="ARBA" id="ARBA00018059"/>
    </source>
</evidence>